<feature type="chain" id="PRO_5009583168" evidence="2">
    <location>
        <begin position="26"/>
        <end position="122"/>
    </location>
</feature>
<comment type="caution">
    <text evidence="3">The sequence shown here is derived from an EMBL/GenBank/DDBJ whole genome shotgun (WGS) entry which is preliminary data.</text>
</comment>
<organism evidence="3 4">
    <name type="scientific">Candidatus Staskawiczbacteria bacterium RIFCSPHIGHO2_01_FULL_39_25</name>
    <dbReference type="NCBI Taxonomy" id="1802202"/>
    <lineage>
        <taxon>Bacteria</taxon>
        <taxon>Candidatus Staskawicziibacteriota</taxon>
    </lineage>
</organism>
<feature type="signal peptide" evidence="2">
    <location>
        <begin position="1"/>
        <end position="25"/>
    </location>
</feature>
<protein>
    <submittedName>
        <fullName evidence="3">Uncharacterized protein</fullName>
    </submittedName>
</protein>
<gene>
    <name evidence="3" type="ORF">A2730_02440</name>
</gene>
<feature type="transmembrane region" description="Helical" evidence="1">
    <location>
        <begin position="91"/>
        <end position="113"/>
    </location>
</feature>
<accession>A0A1G2HQV7</accession>
<keyword evidence="2" id="KW-0732">Signal</keyword>
<keyword evidence="1" id="KW-0812">Transmembrane</keyword>
<evidence type="ECO:0000313" key="4">
    <source>
        <dbReference type="Proteomes" id="UP000176855"/>
    </source>
</evidence>
<keyword evidence="1" id="KW-1133">Transmembrane helix</keyword>
<proteinExistence type="predicted"/>
<name>A0A1G2HQV7_9BACT</name>
<dbReference type="EMBL" id="MHOO01000007">
    <property type="protein sequence ID" value="OGZ64268.1"/>
    <property type="molecule type" value="Genomic_DNA"/>
</dbReference>
<sequence>MIMKKIFYIFLFFIAVMAITPSAQASEITGTLSTGDDPNNFHINNSPPDTNIANNVAVSNNPANTTPQTTVMNTPQNSADPLLRVDWDPSVIIKAVILGSLILEIIALIIINIRRKRKFSVR</sequence>
<reference evidence="3 4" key="1">
    <citation type="journal article" date="2016" name="Nat. Commun.">
        <title>Thousands of microbial genomes shed light on interconnected biogeochemical processes in an aquifer system.</title>
        <authorList>
            <person name="Anantharaman K."/>
            <person name="Brown C.T."/>
            <person name="Hug L.A."/>
            <person name="Sharon I."/>
            <person name="Castelle C.J."/>
            <person name="Probst A.J."/>
            <person name="Thomas B.C."/>
            <person name="Singh A."/>
            <person name="Wilkins M.J."/>
            <person name="Karaoz U."/>
            <person name="Brodie E.L."/>
            <person name="Williams K.H."/>
            <person name="Hubbard S.S."/>
            <person name="Banfield J.F."/>
        </authorList>
    </citation>
    <scope>NUCLEOTIDE SEQUENCE [LARGE SCALE GENOMIC DNA]</scope>
</reference>
<evidence type="ECO:0000256" key="1">
    <source>
        <dbReference type="SAM" id="Phobius"/>
    </source>
</evidence>
<dbReference type="Proteomes" id="UP000176855">
    <property type="component" value="Unassembled WGS sequence"/>
</dbReference>
<evidence type="ECO:0000313" key="3">
    <source>
        <dbReference type="EMBL" id="OGZ64268.1"/>
    </source>
</evidence>
<keyword evidence="1" id="KW-0472">Membrane</keyword>
<dbReference type="STRING" id="1802202.A2730_02440"/>
<evidence type="ECO:0000256" key="2">
    <source>
        <dbReference type="SAM" id="SignalP"/>
    </source>
</evidence>
<dbReference type="AlphaFoldDB" id="A0A1G2HQV7"/>